<evidence type="ECO:0000256" key="13">
    <source>
        <dbReference type="RuleBase" id="RU004349"/>
    </source>
</evidence>
<dbReference type="SUPFAM" id="SSF103491">
    <property type="entry name" value="Preprotein translocase SecY subunit"/>
    <property type="match status" value="1"/>
</dbReference>
<evidence type="ECO:0000313" key="15">
    <source>
        <dbReference type="Proteomes" id="UP000284751"/>
    </source>
</evidence>
<feature type="transmembrane region" description="Helical" evidence="10">
    <location>
        <begin position="319"/>
        <end position="339"/>
    </location>
</feature>
<dbReference type="PRINTS" id="PR00303">
    <property type="entry name" value="SECYTRNLCASE"/>
</dbReference>
<keyword evidence="8 10" id="KW-0472">Membrane</keyword>
<dbReference type="NCBIfam" id="TIGR00967">
    <property type="entry name" value="3a0501s007"/>
    <property type="match status" value="1"/>
</dbReference>
<proteinExistence type="inferred from homology"/>
<evidence type="ECO:0000256" key="8">
    <source>
        <dbReference type="ARBA" id="ARBA00023136"/>
    </source>
</evidence>
<feature type="transmembrane region" description="Helical" evidence="10">
    <location>
        <begin position="220"/>
        <end position="242"/>
    </location>
</feature>
<gene>
    <name evidence="10" type="primary">secY</name>
    <name evidence="14" type="ORF">DWY99_11415</name>
</gene>
<evidence type="ECO:0000256" key="10">
    <source>
        <dbReference type="HAMAP-Rule" id="MF_01465"/>
    </source>
</evidence>
<comment type="subunit">
    <text evidence="10">Component of the Sec protein translocase complex. Heterotrimer consisting of SecY, SecE and SecG subunits. The heterotrimers can form oligomers, although 1 heterotrimer is thought to be able to translocate proteins. Interacts with the ribosome. Interacts with SecDF, and other proteins may be involved. Interacts with SecA.</text>
</comment>
<feature type="transmembrane region" description="Helical" evidence="10">
    <location>
        <begin position="117"/>
        <end position="134"/>
    </location>
</feature>
<dbReference type="GO" id="GO:0065002">
    <property type="term" value="P:intracellular protein transmembrane transport"/>
    <property type="evidence" value="ECO:0007669"/>
    <property type="project" value="UniProtKB-UniRule"/>
</dbReference>
<keyword evidence="5 10" id="KW-0653">Protein transport</keyword>
<reference evidence="14 15" key="1">
    <citation type="submission" date="2018-08" db="EMBL/GenBank/DDBJ databases">
        <title>A genome reference for cultivated species of the human gut microbiota.</title>
        <authorList>
            <person name="Zou Y."/>
            <person name="Xue W."/>
            <person name="Luo G."/>
        </authorList>
    </citation>
    <scope>NUCLEOTIDE SEQUENCE [LARGE SCALE GENOMIC DNA]</scope>
    <source>
        <strain evidence="14 15">AF28-26</strain>
    </source>
</reference>
<dbReference type="InterPro" id="IPR030659">
    <property type="entry name" value="SecY_CS"/>
</dbReference>
<comment type="function">
    <text evidence="10 11">The central subunit of the protein translocation channel SecYEG. Consists of two halves formed by TMs 1-5 and 6-10. These two domains form a lateral gate at the front which open onto the bilayer between TMs 2 and 7, and are clamped together by SecE at the back. The channel is closed by both a pore ring composed of hydrophobic SecY resides and a short helix (helix 2A) on the extracellular side of the membrane which forms a plug. The plug probably moves laterally to allow the channel to open. The ring and the pore may move independently.</text>
</comment>
<feature type="transmembrane region" description="Helical" evidence="10">
    <location>
        <begin position="404"/>
        <end position="422"/>
    </location>
</feature>
<evidence type="ECO:0000256" key="1">
    <source>
        <dbReference type="ARBA" id="ARBA00004141"/>
    </source>
</evidence>
<name>A0A412AVI2_9FIRM</name>
<evidence type="ECO:0000313" key="14">
    <source>
        <dbReference type="EMBL" id="RGQ36534.1"/>
    </source>
</evidence>
<dbReference type="FunFam" id="1.10.3370.10:FF:000001">
    <property type="entry name" value="Preprotein translocase subunit SecY"/>
    <property type="match status" value="1"/>
</dbReference>
<dbReference type="PIRSF" id="PIRSF004557">
    <property type="entry name" value="SecY"/>
    <property type="match status" value="1"/>
</dbReference>
<dbReference type="InterPro" id="IPR026593">
    <property type="entry name" value="SecY"/>
</dbReference>
<dbReference type="PANTHER" id="PTHR10906">
    <property type="entry name" value="SECY/SEC61-ALPHA FAMILY MEMBER"/>
    <property type="match status" value="1"/>
</dbReference>
<sequence>MQNAWKIPDLRKKILFTLLVIIVFRIGANMPAPFLNMEALAGLMGFVTDSSSANAFAYLNTLSGGAFAQATLFAMSVTPYINSSIIMQLLTVAIPPLERMAKEGEEGRKKIGAITRYVAVALGLVQGLAYYLYLRGSSYEGTPIVAYTEGAAGVFTAIVIVLVFTAGTAMMMWLGEQINQKGIGNGISILLFAGIVARLPDTVNILVQALQAAWQAPDSFGQYYFFVPLFVIIFLAIIWVIVFMNDAERRIPVQYAKRVVGRKMYGGQSTHLPIKVNMSGVMPIIFASSILTIPSTIQLFVTPTGFWKTVLDALSTTGWVYALIYFLLILMFAYFYVAIQYNPIEMANNLRQNNGTIPGIRPGKPTSDYIQRILSKITLIGALFLAVIALLPIAFSAFTGMHNLMMGGTSVIILVGVALDTMKQMESQMMMRHYKGFLD</sequence>
<evidence type="ECO:0000256" key="5">
    <source>
        <dbReference type="ARBA" id="ARBA00022927"/>
    </source>
</evidence>
<feature type="transmembrane region" description="Helical" evidence="10">
    <location>
        <begin position="182"/>
        <end position="200"/>
    </location>
</feature>
<comment type="caution">
    <text evidence="14">The sequence shown here is derived from an EMBL/GenBank/DDBJ whole genome shotgun (WGS) entry which is preliminary data.</text>
</comment>
<keyword evidence="3 10" id="KW-0813">Transport</keyword>
<dbReference type="PROSITE" id="PS00755">
    <property type="entry name" value="SECY_1"/>
    <property type="match status" value="1"/>
</dbReference>
<dbReference type="InterPro" id="IPR002208">
    <property type="entry name" value="SecY/SEC61-alpha"/>
</dbReference>
<evidence type="ECO:0000256" key="9">
    <source>
        <dbReference type="ARBA" id="ARBA00039733"/>
    </source>
</evidence>
<dbReference type="Proteomes" id="UP000284751">
    <property type="component" value="Unassembled WGS sequence"/>
</dbReference>
<evidence type="ECO:0000256" key="4">
    <source>
        <dbReference type="ARBA" id="ARBA00022692"/>
    </source>
</evidence>
<dbReference type="Gene3D" id="1.10.3370.10">
    <property type="entry name" value="SecY subunit domain"/>
    <property type="match status" value="1"/>
</dbReference>
<comment type="subcellular location">
    <subcellularLocation>
        <location evidence="10">Cell membrane</location>
        <topology evidence="10">Multi-pass membrane protein</topology>
    </subcellularLocation>
    <subcellularLocation>
        <location evidence="1 12">Membrane</location>
        <topology evidence="1 12">Multi-pass membrane protein</topology>
    </subcellularLocation>
</comment>
<protein>
    <recommendedName>
        <fullName evidence="9 10">Protein translocase subunit SecY</fullName>
    </recommendedName>
</protein>
<dbReference type="EMBL" id="QRTC01000053">
    <property type="protein sequence ID" value="RGQ36534.1"/>
    <property type="molecule type" value="Genomic_DNA"/>
</dbReference>
<dbReference type="GO" id="GO:0043952">
    <property type="term" value="P:protein transport by the Sec complex"/>
    <property type="evidence" value="ECO:0007669"/>
    <property type="project" value="UniProtKB-UniRule"/>
</dbReference>
<feature type="transmembrane region" description="Helical" evidence="10">
    <location>
        <begin position="377"/>
        <end position="398"/>
    </location>
</feature>
<keyword evidence="10" id="KW-1003">Cell membrane</keyword>
<accession>A0A412AVI2</accession>
<keyword evidence="6 10" id="KW-1133">Transmembrane helix</keyword>
<evidence type="ECO:0000256" key="3">
    <source>
        <dbReference type="ARBA" id="ARBA00022448"/>
    </source>
</evidence>
<feature type="transmembrane region" description="Helical" evidence="10">
    <location>
        <begin position="14"/>
        <end position="35"/>
    </location>
</feature>
<dbReference type="PROSITE" id="PS00756">
    <property type="entry name" value="SECY_2"/>
    <property type="match status" value="1"/>
</dbReference>
<dbReference type="Pfam" id="PF00344">
    <property type="entry name" value="SecY"/>
    <property type="match status" value="1"/>
</dbReference>
<organism evidence="14 15">
    <name type="scientific">[Clostridium] leptum</name>
    <dbReference type="NCBI Taxonomy" id="1535"/>
    <lineage>
        <taxon>Bacteria</taxon>
        <taxon>Bacillati</taxon>
        <taxon>Bacillota</taxon>
        <taxon>Clostridia</taxon>
        <taxon>Eubacteriales</taxon>
        <taxon>Oscillospiraceae</taxon>
        <taxon>Oscillospiraceae incertae sedis</taxon>
    </lineage>
</organism>
<feature type="transmembrane region" description="Helical" evidence="10">
    <location>
        <begin position="55"/>
        <end position="77"/>
    </location>
</feature>
<feature type="transmembrane region" description="Helical" evidence="10">
    <location>
        <begin position="284"/>
        <end position="307"/>
    </location>
</feature>
<keyword evidence="4 10" id="KW-0812">Transmembrane</keyword>
<dbReference type="GO" id="GO:0005886">
    <property type="term" value="C:plasma membrane"/>
    <property type="evidence" value="ECO:0007669"/>
    <property type="project" value="UniProtKB-SubCell"/>
</dbReference>
<evidence type="ECO:0000256" key="12">
    <source>
        <dbReference type="RuleBase" id="RU003484"/>
    </source>
</evidence>
<evidence type="ECO:0000256" key="7">
    <source>
        <dbReference type="ARBA" id="ARBA00023010"/>
    </source>
</evidence>
<keyword evidence="7 10" id="KW-0811">Translocation</keyword>
<dbReference type="HAMAP" id="MF_01465">
    <property type="entry name" value="SecY"/>
    <property type="match status" value="1"/>
</dbReference>
<feature type="transmembrane region" description="Helical" evidence="10">
    <location>
        <begin position="154"/>
        <end position="175"/>
    </location>
</feature>
<dbReference type="AlphaFoldDB" id="A0A412AVI2"/>
<evidence type="ECO:0000256" key="2">
    <source>
        <dbReference type="ARBA" id="ARBA00005751"/>
    </source>
</evidence>
<dbReference type="GO" id="GO:0006605">
    <property type="term" value="P:protein targeting"/>
    <property type="evidence" value="ECO:0007669"/>
    <property type="project" value="UniProtKB-UniRule"/>
</dbReference>
<comment type="similarity">
    <text evidence="2 10 13">Belongs to the SecY/SEC61-alpha family.</text>
</comment>
<dbReference type="InterPro" id="IPR023201">
    <property type="entry name" value="SecY_dom_sf"/>
</dbReference>
<evidence type="ECO:0000256" key="11">
    <source>
        <dbReference type="RuleBase" id="RU000537"/>
    </source>
</evidence>
<evidence type="ECO:0000256" key="6">
    <source>
        <dbReference type="ARBA" id="ARBA00022989"/>
    </source>
</evidence>